<dbReference type="InterPro" id="IPR042100">
    <property type="entry name" value="Bug_dom1"/>
</dbReference>
<feature type="signal peptide" evidence="2">
    <location>
        <begin position="1"/>
        <end position="22"/>
    </location>
</feature>
<keyword evidence="2" id="KW-0732">Signal</keyword>
<evidence type="ECO:0000313" key="4">
    <source>
        <dbReference type="Proteomes" id="UP000464787"/>
    </source>
</evidence>
<dbReference type="CDD" id="cd07012">
    <property type="entry name" value="PBP2_Bug_TTT"/>
    <property type="match status" value="1"/>
</dbReference>
<gene>
    <name evidence="3" type="ORF">GT347_25955</name>
</gene>
<sequence>MTRLKATLAGALLTLSTLSAHAQAAWPERGITILLPTAAGSSFDVNVRRFAELLSRSLGQPVVIDNRAGAGSAIALAAVARAKPDGYTLGVGNAAGLAITPELNAKPGYDTASSFEYIGRFTRQANILVVRKDLPVNSVAELTAYAKKHPGELSMGSQGTGSTGHLSGEIYKTLAGIDFVHVPYKGGPQAIQDLLGGRVDFIFENTSTIEPQITSGHVKALAVTSRDRAAIFPKLPTMDEAGVKGYEAVSWTALLAPAGTPQAIVERLNAELNKAFADPGFQKFLADRGTILDGGSSAAAREFARTERAKWGAVIKASKITAD</sequence>
<comment type="similarity">
    <text evidence="1">Belongs to the UPF0065 (bug) family.</text>
</comment>
<dbReference type="KEGG" id="xyk:GT347_25955"/>
<name>A0A857JB09_9BURK</name>
<proteinExistence type="inferred from homology"/>
<dbReference type="Gene3D" id="3.40.190.150">
    <property type="entry name" value="Bordetella uptake gene, domain 1"/>
    <property type="match status" value="1"/>
</dbReference>
<dbReference type="Gene3D" id="3.40.190.10">
    <property type="entry name" value="Periplasmic binding protein-like II"/>
    <property type="match status" value="1"/>
</dbReference>
<dbReference type="InterPro" id="IPR005064">
    <property type="entry name" value="BUG"/>
</dbReference>
<dbReference type="AlphaFoldDB" id="A0A857JB09"/>
<evidence type="ECO:0000313" key="3">
    <source>
        <dbReference type="EMBL" id="QHJ01127.1"/>
    </source>
</evidence>
<organism evidence="3 4">
    <name type="scientific">Xylophilus rhododendri</name>
    <dbReference type="NCBI Taxonomy" id="2697032"/>
    <lineage>
        <taxon>Bacteria</taxon>
        <taxon>Pseudomonadati</taxon>
        <taxon>Pseudomonadota</taxon>
        <taxon>Betaproteobacteria</taxon>
        <taxon>Burkholderiales</taxon>
        <taxon>Xylophilus</taxon>
    </lineage>
</organism>
<dbReference type="Proteomes" id="UP000464787">
    <property type="component" value="Chromosome"/>
</dbReference>
<feature type="chain" id="PRO_5032587258" evidence="2">
    <location>
        <begin position="23"/>
        <end position="323"/>
    </location>
</feature>
<accession>A0A857JB09</accession>
<keyword evidence="4" id="KW-1185">Reference proteome</keyword>
<dbReference type="Pfam" id="PF03401">
    <property type="entry name" value="TctC"/>
    <property type="match status" value="1"/>
</dbReference>
<dbReference type="EMBL" id="CP047650">
    <property type="protein sequence ID" value="QHJ01127.1"/>
    <property type="molecule type" value="Genomic_DNA"/>
</dbReference>
<reference evidence="3 4" key="1">
    <citation type="submission" date="2020-01" db="EMBL/GenBank/DDBJ databases">
        <title>Genome sequencing of strain KACC 21265.</title>
        <authorList>
            <person name="Heo J."/>
            <person name="Kim S.-J."/>
            <person name="Kim J.-S."/>
            <person name="Hong S.-B."/>
            <person name="Kwon S.-W."/>
        </authorList>
    </citation>
    <scope>NUCLEOTIDE SEQUENCE [LARGE SCALE GENOMIC DNA]</scope>
    <source>
        <strain evidence="3 4">KACC 21265</strain>
    </source>
</reference>
<dbReference type="PIRSF" id="PIRSF017082">
    <property type="entry name" value="YflP"/>
    <property type="match status" value="1"/>
</dbReference>
<protein>
    <submittedName>
        <fullName evidence="3">Tripartite tricarboxylate transporter substrate binding protein</fullName>
    </submittedName>
</protein>
<dbReference type="SUPFAM" id="SSF53850">
    <property type="entry name" value="Periplasmic binding protein-like II"/>
    <property type="match status" value="1"/>
</dbReference>
<dbReference type="RefSeq" id="WP_160554936.1">
    <property type="nucleotide sequence ID" value="NZ_CP047650.1"/>
</dbReference>
<dbReference type="PANTHER" id="PTHR42928">
    <property type="entry name" value="TRICARBOXYLATE-BINDING PROTEIN"/>
    <property type="match status" value="1"/>
</dbReference>
<evidence type="ECO:0000256" key="1">
    <source>
        <dbReference type="ARBA" id="ARBA00006987"/>
    </source>
</evidence>
<evidence type="ECO:0000256" key="2">
    <source>
        <dbReference type="SAM" id="SignalP"/>
    </source>
</evidence>
<dbReference type="PANTHER" id="PTHR42928:SF5">
    <property type="entry name" value="BLR1237 PROTEIN"/>
    <property type="match status" value="1"/>
</dbReference>